<gene>
    <name evidence="5" type="ORF">H9716_13715</name>
</gene>
<dbReference type="PANTHER" id="PTHR30258">
    <property type="entry name" value="TYPE II SECRETION SYSTEM PROTEIN GSPE-RELATED"/>
    <property type="match status" value="1"/>
</dbReference>
<keyword evidence="2" id="KW-0547">Nucleotide-binding</keyword>
<reference evidence="5" key="1">
    <citation type="journal article" date="2021" name="PeerJ">
        <title>Extensive microbial diversity within the chicken gut microbiome revealed by metagenomics and culture.</title>
        <authorList>
            <person name="Gilroy R."/>
            <person name="Ravi A."/>
            <person name="Getino M."/>
            <person name="Pursley I."/>
            <person name="Horton D.L."/>
            <person name="Alikhan N.F."/>
            <person name="Baker D."/>
            <person name="Gharbi K."/>
            <person name="Hall N."/>
            <person name="Watson M."/>
            <person name="Adriaenssens E.M."/>
            <person name="Foster-Nyarko E."/>
            <person name="Jarju S."/>
            <person name="Secka A."/>
            <person name="Antonio M."/>
            <person name="Oren A."/>
            <person name="Chaudhuri R.R."/>
            <person name="La Ragione R."/>
            <person name="Hildebrand F."/>
            <person name="Pallen M.J."/>
        </authorList>
    </citation>
    <scope>NUCLEOTIDE SEQUENCE</scope>
    <source>
        <strain evidence="5">CHK188-4685</strain>
    </source>
</reference>
<evidence type="ECO:0000256" key="2">
    <source>
        <dbReference type="ARBA" id="ARBA00022741"/>
    </source>
</evidence>
<dbReference type="CDD" id="cd01129">
    <property type="entry name" value="PulE-GspE-like"/>
    <property type="match status" value="1"/>
</dbReference>
<dbReference type="GO" id="GO:0005886">
    <property type="term" value="C:plasma membrane"/>
    <property type="evidence" value="ECO:0007669"/>
    <property type="project" value="TreeGrafter"/>
</dbReference>
<dbReference type="InterPro" id="IPR007831">
    <property type="entry name" value="T2SS_GspE_N"/>
</dbReference>
<dbReference type="InterPro" id="IPR037257">
    <property type="entry name" value="T2SS_E_N_sf"/>
</dbReference>
<dbReference type="AlphaFoldDB" id="A0A9D2LAD1"/>
<dbReference type="SUPFAM" id="SSF52540">
    <property type="entry name" value="P-loop containing nucleoside triphosphate hydrolases"/>
    <property type="match status" value="1"/>
</dbReference>
<evidence type="ECO:0000259" key="4">
    <source>
        <dbReference type="PROSITE" id="PS00662"/>
    </source>
</evidence>
<keyword evidence="3" id="KW-0067">ATP-binding</keyword>
<dbReference type="InterPro" id="IPR001482">
    <property type="entry name" value="T2SS/T4SS_dom"/>
</dbReference>
<dbReference type="GO" id="GO:0005524">
    <property type="term" value="F:ATP binding"/>
    <property type="evidence" value="ECO:0007669"/>
    <property type="project" value="UniProtKB-KW"/>
</dbReference>
<comment type="caution">
    <text evidence="5">The sequence shown here is derived from an EMBL/GenBank/DDBJ whole genome shotgun (WGS) entry which is preliminary data.</text>
</comment>
<dbReference type="InterPro" id="IPR027417">
    <property type="entry name" value="P-loop_NTPase"/>
</dbReference>
<evidence type="ECO:0000256" key="3">
    <source>
        <dbReference type="ARBA" id="ARBA00022840"/>
    </source>
</evidence>
<comment type="similarity">
    <text evidence="1">Belongs to the GSP E family.</text>
</comment>
<dbReference type="Gene3D" id="3.40.50.300">
    <property type="entry name" value="P-loop containing nucleotide triphosphate hydrolases"/>
    <property type="match status" value="1"/>
</dbReference>
<dbReference type="GO" id="GO:0016887">
    <property type="term" value="F:ATP hydrolysis activity"/>
    <property type="evidence" value="ECO:0007669"/>
    <property type="project" value="TreeGrafter"/>
</dbReference>
<accession>A0A9D2LAD1</accession>
<organism evidence="5 6">
    <name type="scientific">Candidatus Enterocloster faecavium</name>
    <dbReference type="NCBI Taxonomy" id="2838560"/>
    <lineage>
        <taxon>Bacteria</taxon>
        <taxon>Bacillati</taxon>
        <taxon>Bacillota</taxon>
        <taxon>Clostridia</taxon>
        <taxon>Lachnospirales</taxon>
        <taxon>Lachnospiraceae</taxon>
        <taxon>Enterocloster</taxon>
    </lineage>
</organism>
<dbReference type="Pfam" id="PF00437">
    <property type="entry name" value="T2SSE"/>
    <property type="match status" value="1"/>
</dbReference>
<dbReference type="PROSITE" id="PS00662">
    <property type="entry name" value="T2SP_E"/>
    <property type="match status" value="1"/>
</dbReference>
<name>A0A9D2LAD1_9FIRM</name>
<dbReference type="EMBL" id="DWYS01000167">
    <property type="protein sequence ID" value="HJB08895.1"/>
    <property type="molecule type" value="Genomic_DNA"/>
</dbReference>
<reference evidence="5" key="2">
    <citation type="submission" date="2021-04" db="EMBL/GenBank/DDBJ databases">
        <authorList>
            <person name="Gilroy R."/>
        </authorList>
    </citation>
    <scope>NUCLEOTIDE SEQUENCE</scope>
    <source>
        <strain evidence="5">CHK188-4685</strain>
    </source>
</reference>
<dbReference type="Gene3D" id="3.30.300.160">
    <property type="entry name" value="Type II secretion system, protein E, N-terminal domain"/>
    <property type="match status" value="1"/>
</dbReference>
<dbReference type="PANTHER" id="PTHR30258:SF3">
    <property type="entry name" value="SLL1921 PROTEIN"/>
    <property type="match status" value="1"/>
</dbReference>
<dbReference type="Pfam" id="PF05157">
    <property type="entry name" value="MshEN"/>
    <property type="match status" value="1"/>
</dbReference>
<dbReference type="Gene3D" id="3.30.450.90">
    <property type="match status" value="1"/>
</dbReference>
<evidence type="ECO:0000313" key="5">
    <source>
        <dbReference type="EMBL" id="HJB08895.1"/>
    </source>
</evidence>
<feature type="domain" description="Bacterial type II secretion system protein E" evidence="4">
    <location>
        <begin position="378"/>
        <end position="392"/>
    </location>
</feature>
<dbReference type="SUPFAM" id="SSF160246">
    <property type="entry name" value="EspE N-terminal domain-like"/>
    <property type="match status" value="1"/>
</dbReference>
<protein>
    <submittedName>
        <fullName evidence="5">GspE/PulE family protein</fullName>
    </submittedName>
</protein>
<evidence type="ECO:0000256" key="1">
    <source>
        <dbReference type="ARBA" id="ARBA00006611"/>
    </source>
</evidence>
<sequence>MNIPIEELLVKSGCLTEGQLKRAESFAVRRPGKNMEEVLIELGYIQEETVLSCLAESGGMETVDLACCGLSRDWAGQVPGKLAMELGVIPMGLEGERLVTAVSAPLRQESLDELEEVCGRKVKQVLALKRQIEEWLPVFYGGQELKEAAVQMDRLAARHYEKEEEERTGEEGDTPVIRMVRAMIEQAWDRGASDIHVEPGPEVLVIRFRINGELRPYVSMTMKAHRAVTTRLKVMGGMDIAVKTMPQDGRCRYSRGRIRADLRISTLPGVYGEKVVLRLMDTGRDDHLLDVKRMGMIPEQIRLFDHMLRAPYGLILVTGPTGSGKTTTLYGALKRLASGNINIMTAEDPVEKLMEGVTQLQIRPRSGLTFGAALRAILRQDPDVIMVGEMRDEETAAIGLRAAITGHLVLSTLHTGDCAAAVTRLLDMKAEPYFVASALTGVIAQRLVKVLCPFCRQVCQPGTEQVQRYRSLAQEGTDSPLPVFWKPAGCVRCGGTGWKGRRAVYEMMEVDESIREMILSGAPVRKIRSYHKSRTSADLRSLGLAMVKAGETTLEELERLVYDVE</sequence>
<dbReference type="Proteomes" id="UP000886804">
    <property type="component" value="Unassembled WGS sequence"/>
</dbReference>
<proteinExistence type="inferred from homology"/>
<evidence type="ECO:0000313" key="6">
    <source>
        <dbReference type="Proteomes" id="UP000886804"/>
    </source>
</evidence>